<dbReference type="AlphaFoldDB" id="A0A2K8L1N0"/>
<dbReference type="EMBL" id="CP018799">
    <property type="protein sequence ID" value="ATX79731.1"/>
    <property type="molecule type" value="Genomic_DNA"/>
</dbReference>
<proteinExistence type="predicted"/>
<protein>
    <recommendedName>
        <fullName evidence="3">SpoIIAA-like</fullName>
    </recommendedName>
</protein>
<gene>
    <name evidence="1" type="ORF">Ga0123461_1314</name>
</gene>
<name>A0A2K8L1N0_MARES</name>
<evidence type="ECO:0000313" key="1">
    <source>
        <dbReference type="EMBL" id="ATX79731.1"/>
    </source>
</evidence>
<sequence length="134" mass="14894">MSIELEFKSNGVIIWHSGVVTGEDLILANKDVYSYKYDEGLLFQLADLSDVEDFDVSSNDMATLAAMDKQFIKGIKQFGCTVAPTDVLFGASRQWSAQAQKDGFDSHVVRSMDEAIAWFKSKGITVTLENKLDE</sequence>
<evidence type="ECO:0000313" key="2">
    <source>
        <dbReference type="Proteomes" id="UP000231701"/>
    </source>
</evidence>
<dbReference type="OrthoDB" id="9180784at2"/>
<reference evidence="1 2" key="1">
    <citation type="submission" date="2016-12" db="EMBL/GenBank/DDBJ databases">
        <title>Isolation and genomic insights into novel planktonic Zetaproteobacteria from stratified waters of the Chesapeake Bay.</title>
        <authorList>
            <person name="McAllister S.M."/>
            <person name="Kato S."/>
            <person name="Chan C.S."/>
            <person name="Chiu B.K."/>
            <person name="Field E.K."/>
        </authorList>
    </citation>
    <scope>NUCLEOTIDE SEQUENCE [LARGE SCALE GENOMIC DNA]</scope>
    <source>
        <strain evidence="1 2">CP-5</strain>
    </source>
</reference>
<dbReference type="KEGG" id="maes:Ga0123461_1314"/>
<accession>A0A2K8L1N0</accession>
<evidence type="ECO:0008006" key="3">
    <source>
        <dbReference type="Google" id="ProtNLM"/>
    </source>
</evidence>
<dbReference type="RefSeq" id="WP_100277593.1">
    <property type="nucleotide sequence ID" value="NZ_CP018799.1"/>
</dbReference>
<dbReference type="Proteomes" id="UP000231701">
    <property type="component" value="Chromosome"/>
</dbReference>
<keyword evidence="2" id="KW-1185">Reference proteome</keyword>
<organism evidence="1 2">
    <name type="scientific">Mariprofundus aestuarium</name>
    <dbReference type="NCBI Taxonomy" id="1921086"/>
    <lineage>
        <taxon>Bacteria</taxon>
        <taxon>Pseudomonadati</taxon>
        <taxon>Pseudomonadota</taxon>
        <taxon>Candidatius Mariprofundia</taxon>
        <taxon>Mariprofundales</taxon>
        <taxon>Mariprofundaceae</taxon>
        <taxon>Mariprofundus</taxon>
    </lineage>
</organism>